<accession>A0A8J2LYS0</accession>
<comment type="catalytic activity">
    <reaction evidence="6">
        <text>an N(1)-methylpseudouridine in rRNA + S-adenosyl-L-methionine = N(1)-methyl-N(3)-[(3S)-3-amino-3-carboxypropyl]pseudouridine in rRNA + S-methyl-5'-thioadenosine + H(+)</text>
        <dbReference type="Rhea" id="RHEA:63296"/>
        <dbReference type="Rhea" id="RHEA-COMP:11634"/>
        <dbReference type="Rhea" id="RHEA-COMP:16310"/>
        <dbReference type="ChEBI" id="CHEBI:15378"/>
        <dbReference type="ChEBI" id="CHEBI:17509"/>
        <dbReference type="ChEBI" id="CHEBI:59789"/>
        <dbReference type="ChEBI" id="CHEBI:74890"/>
        <dbReference type="ChEBI" id="CHEBI:146234"/>
        <dbReference type="EC" id="2.5.1.157"/>
    </reaction>
</comment>
<dbReference type="HAMAP" id="MF_01116">
    <property type="entry name" value="TSR3"/>
    <property type="match status" value="1"/>
</dbReference>
<dbReference type="AlphaFoldDB" id="A0A8J2LYS0"/>
<keyword evidence="2 6" id="KW-0690">Ribosome biogenesis</keyword>
<keyword evidence="5 6" id="KW-0949">S-adenosyl-L-methionine</keyword>
<dbReference type="Pfam" id="PF04034">
    <property type="entry name" value="Ribo_biogen_C"/>
    <property type="match status" value="1"/>
</dbReference>
<dbReference type="PANTHER" id="PTHR20426:SF0">
    <property type="entry name" value="18S RRNA AMINOCARBOXYPROPYLTRANSFERASE"/>
    <property type="match status" value="1"/>
</dbReference>
<evidence type="ECO:0000256" key="2">
    <source>
        <dbReference type="ARBA" id="ARBA00022517"/>
    </source>
</evidence>
<dbReference type="InterPro" id="IPR007177">
    <property type="entry name" value="Tsr3_C"/>
</dbReference>
<feature type="compositionally biased region" description="Basic and acidic residues" evidence="7">
    <location>
        <begin position="204"/>
        <end position="214"/>
    </location>
</feature>
<proteinExistence type="inferred from homology"/>
<keyword evidence="11" id="KW-1185">Reference proteome</keyword>
<evidence type="ECO:0000313" key="10">
    <source>
        <dbReference type="EMBL" id="CAG9532619.1"/>
    </source>
</evidence>
<dbReference type="GO" id="GO:0030490">
    <property type="term" value="P:maturation of SSU-rRNA"/>
    <property type="evidence" value="ECO:0007669"/>
    <property type="project" value="TreeGrafter"/>
</dbReference>
<evidence type="ECO:0000256" key="5">
    <source>
        <dbReference type="ARBA" id="ARBA00022691"/>
    </source>
</evidence>
<dbReference type="PANTHER" id="PTHR20426">
    <property type="entry name" value="RIBOSOME BIOGENESIS PROTEIN TSR3 HOMOLOG"/>
    <property type="match status" value="1"/>
</dbReference>
<keyword evidence="3 6" id="KW-0698">rRNA processing</keyword>
<feature type="binding site" evidence="6">
    <location>
        <position position="50"/>
    </location>
    <ligand>
        <name>S-adenosyl-L-methionine</name>
        <dbReference type="ChEBI" id="CHEBI:59789"/>
    </ligand>
</feature>
<keyword evidence="4 6" id="KW-0808">Transferase</keyword>
<dbReference type="Pfam" id="PF04068">
    <property type="entry name" value="Fer4_RLI"/>
    <property type="match status" value="1"/>
</dbReference>
<dbReference type="Proteomes" id="UP000746747">
    <property type="component" value="Unassembled WGS sequence"/>
</dbReference>
<dbReference type="InterPro" id="IPR007209">
    <property type="entry name" value="RNaseL-inhib-like_metal-bd_dom"/>
</dbReference>
<evidence type="ECO:0000256" key="7">
    <source>
        <dbReference type="SAM" id="MobiDB-lite"/>
    </source>
</evidence>
<dbReference type="GO" id="GO:0000455">
    <property type="term" value="P:enzyme-directed rRNA pseudouridine synthesis"/>
    <property type="evidence" value="ECO:0007669"/>
    <property type="project" value="UniProtKB-UniRule"/>
</dbReference>
<keyword evidence="1" id="KW-0963">Cytoplasm</keyword>
<feature type="compositionally biased region" description="Polar residues" evidence="7">
    <location>
        <begin position="225"/>
        <end position="238"/>
    </location>
</feature>
<evidence type="ECO:0000259" key="9">
    <source>
        <dbReference type="Pfam" id="PF04068"/>
    </source>
</evidence>
<feature type="binding site" evidence="6">
    <location>
        <position position="98"/>
    </location>
    <ligand>
        <name>S-adenosyl-L-methionine</name>
        <dbReference type="ChEBI" id="CHEBI:59789"/>
    </ligand>
</feature>
<dbReference type="EC" id="2.5.1.157" evidence="6"/>
<evidence type="ECO:0000256" key="1">
    <source>
        <dbReference type="ARBA" id="ARBA00022490"/>
    </source>
</evidence>
<comment type="similarity">
    <text evidence="6">Belongs to the TDD superfamily. TSR3 family.</text>
</comment>
<comment type="function">
    <text evidence="6">Aminocarboxypropyltransferase that catalyzes the aminocarboxypropyl transfer on pseudouridine in 18S rRNA. It constitutes the last step in biosynthesis of the hypermodified N1-methyl-N3-(3-amino-3-carboxypropyl) pseudouridine (m1acp3-Psi).</text>
</comment>
<comment type="caution">
    <text evidence="10">The sequence shown here is derived from an EMBL/GenBank/DDBJ whole genome shotgun (WGS) entry which is preliminary data.</text>
</comment>
<evidence type="ECO:0000259" key="8">
    <source>
        <dbReference type="Pfam" id="PF04034"/>
    </source>
</evidence>
<feature type="region of interest" description="Disordered" evidence="7">
    <location>
        <begin position="1"/>
        <end position="24"/>
    </location>
</feature>
<dbReference type="NCBIfam" id="NF002621">
    <property type="entry name" value="PRK02287.1"/>
    <property type="match status" value="1"/>
</dbReference>
<feature type="domain" description="16S/18S rRNA aminocarboxypropyltransferase Tsr3 C-terminal" evidence="8">
    <location>
        <begin position="72"/>
        <end position="198"/>
    </location>
</feature>
<sequence>MFPGVESTVYNQTASSSSESDSENVENVIEKLPFNLAMFDFKQCDPKRCTAKKLFRYGFIKILKLGSKFPGLLLSPNGERTISAADLAYIKNGGLAVVDCSWNEVANIHLSRARASHRRLLPYLIAANPVNFGKPCQLSCVEALAAALYMIGLKDNAQLLLSKFKWGPNFLEVNRDLLDAYAACKNGAEVIVRQNAYMQQLQKEANEMKQRPIDMPESDPETDNDNSGKANDDTSQIDNDYIGENGDSNFN</sequence>
<protein>
    <recommendedName>
        <fullName evidence="6">18S rRNA aminocarboxypropyltransferase</fullName>
        <ecNumber evidence="6">2.5.1.157</ecNumber>
    </recommendedName>
</protein>
<evidence type="ECO:0000256" key="6">
    <source>
        <dbReference type="HAMAP-Rule" id="MF_03146"/>
    </source>
</evidence>
<feature type="region of interest" description="Disordered" evidence="7">
    <location>
        <begin position="203"/>
        <end position="251"/>
    </location>
</feature>
<dbReference type="EMBL" id="CAKAEH010001029">
    <property type="protein sequence ID" value="CAG9532619.1"/>
    <property type="molecule type" value="Genomic_DNA"/>
</dbReference>
<dbReference type="GO" id="GO:0106388">
    <property type="term" value="F:rRNA small subunit aminocarboxypropyltransferase activity"/>
    <property type="evidence" value="ECO:0007669"/>
    <property type="project" value="UniProtKB-EC"/>
</dbReference>
<feature type="binding site" evidence="6">
    <location>
        <position position="121"/>
    </location>
    <ligand>
        <name>S-adenosyl-L-methionine</name>
        <dbReference type="ChEBI" id="CHEBI:59789"/>
    </ligand>
</feature>
<evidence type="ECO:0000313" key="11">
    <source>
        <dbReference type="Proteomes" id="UP000746747"/>
    </source>
</evidence>
<dbReference type="InterPro" id="IPR022968">
    <property type="entry name" value="Tsr3-like"/>
</dbReference>
<organism evidence="10 11">
    <name type="scientific">Cercopithifilaria johnstoni</name>
    <dbReference type="NCBI Taxonomy" id="2874296"/>
    <lineage>
        <taxon>Eukaryota</taxon>
        <taxon>Metazoa</taxon>
        <taxon>Ecdysozoa</taxon>
        <taxon>Nematoda</taxon>
        <taxon>Chromadorea</taxon>
        <taxon>Rhabditida</taxon>
        <taxon>Spirurina</taxon>
        <taxon>Spiruromorpha</taxon>
        <taxon>Filarioidea</taxon>
        <taxon>Onchocercidae</taxon>
        <taxon>Cercopithifilaria</taxon>
    </lineage>
</organism>
<dbReference type="OrthoDB" id="10262062at2759"/>
<gene>
    <name evidence="10" type="ORF">CJOHNSTONI_LOCUS2916</name>
</gene>
<evidence type="ECO:0000256" key="3">
    <source>
        <dbReference type="ARBA" id="ARBA00022552"/>
    </source>
</evidence>
<name>A0A8J2LYS0_9BILA</name>
<comment type="caution">
    <text evidence="6">Lacks conserved residue(s) required for the propagation of feature annotation.</text>
</comment>
<evidence type="ECO:0000256" key="4">
    <source>
        <dbReference type="ARBA" id="ARBA00022679"/>
    </source>
</evidence>
<reference evidence="10" key="1">
    <citation type="submission" date="2021-09" db="EMBL/GenBank/DDBJ databases">
        <authorList>
            <consortium name="Pathogen Informatics"/>
        </authorList>
    </citation>
    <scope>NUCLEOTIDE SEQUENCE</scope>
</reference>
<dbReference type="GO" id="GO:1904047">
    <property type="term" value="F:S-adenosyl-L-methionine binding"/>
    <property type="evidence" value="ECO:0007669"/>
    <property type="project" value="UniProtKB-UniRule"/>
</dbReference>
<feature type="domain" description="RNase L inhibitor RLI-like possible metal-binding" evidence="9">
    <location>
        <begin position="36"/>
        <end position="68"/>
    </location>
</feature>